<comment type="subcellular location">
    <subcellularLocation>
        <location evidence="1">Mitochondrion</location>
    </subcellularLocation>
</comment>
<dbReference type="GO" id="GO:0005762">
    <property type="term" value="C:mitochondrial large ribosomal subunit"/>
    <property type="evidence" value="ECO:0007669"/>
    <property type="project" value="TreeGrafter"/>
</dbReference>
<evidence type="ECO:0000256" key="6">
    <source>
        <dbReference type="ARBA" id="ARBA00023274"/>
    </source>
</evidence>
<dbReference type="EMBL" id="CVRI01000075">
    <property type="protein sequence ID" value="CRL08471.1"/>
    <property type="molecule type" value="Genomic_DNA"/>
</dbReference>
<dbReference type="AlphaFoldDB" id="A0A1J1J7V2"/>
<evidence type="ECO:0000256" key="3">
    <source>
        <dbReference type="ARBA" id="ARBA00022946"/>
    </source>
</evidence>
<reference evidence="8 9" key="1">
    <citation type="submission" date="2015-04" db="EMBL/GenBank/DDBJ databases">
        <authorList>
            <person name="Syromyatnikov M.Y."/>
            <person name="Popov V.N."/>
        </authorList>
    </citation>
    <scope>NUCLEOTIDE SEQUENCE [LARGE SCALE GENOMIC DNA]</scope>
</reference>
<dbReference type="PANTHER" id="PTHR13450">
    <property type="entry name" value="MITOCHONDRIAL 39S RIBOSOMAL PROTEIN L42"/>
    <property type="match status" value="1"/>
</dbReference>
<evidence type="ECO:0000256" key="4">
    <source>
        <dbReference type="ARBA" id="ARBA00022980"/>
    </source>
</evidence>
<dbReference type="STRING" id="568069.A0A1J1J7V2"/>
<dbReference type="InterPro" id="IPR019346">
    <property type="entry name" value="Ribosomal_mL42"/>
</dbReference>
<evidence type="ECO:0000256" key="7">
    <source>
        <dbReference type="ARBA" id="ARBA00035189"/>
    </source>
</evidence>
<protein>
    <recommendedName>
        <fullName evidence="7">Large ribosomal subunit protein mL42</fullName>
    </recommendedName>
</protein>
<comment type="similarity">
    <text evidence="2">Belongs to the mitochondrion-specific ribosomal protein mL42 family.</text>
</comment>
<dbReference type="Proteomes" id="UP000183832">
    <property type="component" value="Unassembled WGS sequence"/>
</dbReference>
<name>A0A1J1J7V2_9DIPT</name>
<keyword evidence="6" id="KW-0687">Ribonucleoprotein</keyword>
<dbReference type="OrthoDB" id="1107506at2759"/>
<proteinExistence type="inferred from homology"/>
<organism evidence="8 9">
    <name type="scientific">Clunio marinus</name>
    <dbReference type="NCBI Taxonomy" id="568069"/>
    <lineage>
        <taxon>Eukaryota</taxon>
        <taxon>Metazoa</taxon>
        <taxon>Ecdysozoa</taxon>
        <taxon>Arthropoda</taxon>
        <taxon>Hexapoda</taxon>
        <taxon>Insecta</taxon>
        <taxon>Pterygota</taxon>
        <taxon>Neoptera</taxon>
        <taxon>Endopterygota</taxon>
        <taxon>Diptera</taxon>
        <taxon>Nematocera</taxon>
        <taxon>Chironomoidea</taxon>
        <taxon>Chironomidae</taxon>
        <taxon>Clunio</taxon>
    </lineage>
</organism>
<sequence length="130" mass="15771">MFTTKRFFSQTCRYLARFKVYGPENPNRNRAYVESLAESQDGTAFFAWHPKKEVPYEFTRPLPTKIEQKSQSLLKEQQIEKAKLAWKHSHPDFAREELARLTFTTKHRWYPRARDKKHNFKKTLMDRKYL</sequence>
<evidence type="ECO:0000313" key="8">
    <source>
        <dbReference type="EMBL" id="CRL08471.1"/>
    </source>
</evidence>
<dbReference type="PANTHER" id="PTHR13450:SF4">
    <property type="entry name" value="LARGE RIBOSOMAL SUBUNIT PROTEIN ML42"/>
    <property type="match status" value="1"/>
</dbReference>
<accession>A0A1J1J7V2</accession>
<evidence type="ECO:0000313" key="9">
    <source>
        <dbReference type="Proteomes" id="UP000183832"/>
    </source>
</evidence>
<keyword evidence="9" id="KW-1185">Reference proteome</keyword>
<evidence type="ECO:0000256" key="5">
    <source>
        <dbReference type="ARBA" id="ARBA00023128"/>
    </source>
</evidence>
<keyword evidence="5" id="KW-0496">Mitochondrion</keyword>
<dbReference type="Pfam" id="PF10210">
    <property type="entry name" value="MRP-S32"/>
    <property type="match status" value="1"/>
</dbReference>
<evidence type="ECO:0000256" key="2">
    <source>
        <dbReference type="ARBA" id="ARBA00005556"/>
    </source>
</evidence>
<gene>
    <name evidence="8" type="primary">putative GK21960</name>
    <name evidence="8" type="ORF">CLUMA_CG021386</name>
</gene>
<keyword evidence="3" id="KW-0809">Transit peptide</keyword>
<evidence type="ECO:0000256" key="1">
    <source>
        <dbReference type="ARBA" id="ARBA00004173"/>
    </source>
</evidence>
<keyword evidence="4" id="KW-0689">Ribosomal protein</keyword>